<protein>
    <recommendedName>
        <fullName evidence="9">TRAP transporter small permease protein</fullName>
    </recommendedName>
</protein>
<organism evidence="11 12">
    <name type="scientific">Paenirhodobacter populi</name>
    <dbReference type="NCBI Taxonomy" id="2306993"/>
    <lineage>
        <taxon>Bacteria</taxon>
        <taxon>Pseudomonadati</taxon>
        <taxon>Pseudomonadota</taxon>
        <taxon>Alphaproteobacteria</taxon>
        <taxon>Rhodobacterales</taxon>
        <taxon>Rhodobacter group</taxon>
        <taxon>Paenirhodobacter</taxon>
    </lineage>
</organism>
<evidence type="ECO:0000256" key="5">
    <source>
        <dbReference type="ARBA" id="ARBA00022692"/>
    </source>
</evidence>
<comment type="function">
    <text evidence="9">Part of the tripartite ATP-independent periplasmic (TRAP) transport system.</text>
</comment>
<evidence type="ECO:0000256" key="6">
    <source>
        <dbReference type="ARBA" id="ARBA00022989"/>
    </source>
</evidence>
<evidence type="ECO:0000259" key="10">
    <source>
        <dbReference type="Pfam" id="PF04290"/>
    </source>
</evidence>
<evidence type="ECO:0000256" key="4">
    <source>
        <dbReference type="ARBA" id="ARBA00022519"/>
    </source>
</evidence>
<evidence type="ECO:0000256" key="2">
    <source>
        <dbReference type="ARBA" id="ARBA00022448"/>
    </source>
</evidence>
<keyword evidence="3" id="KW-1003">Cell membrane</keyword>
<comment type="subunit">
    <text evidence="9">The complex comprises the extracytoplasmic solute receptor protein and the two transmembrane proteins.</text>
</comment>
<dbReference type="AlphaFoldDB" id="A0A443J4Z2"/>
<evidence type="ECO:0000313" key="12">
    <source>
        <dbReference type="Proteomes" id="UP000285710"/>
    </source>
</evidence>
<evidence type="ECO:0000256" key="7">
    <source>
        <dbReference type="ARBA" id="ARBA00023136"/>
    </source>
</evidence>
<dbReference type="Pfam" id="PF04290">
    <property type="entry name" value="DctQ"/>
    <property type="match status" value="1"/>
</dbReference>
<keyword evidence="7 9" id="KW-0472">Membrane</keyword>
<dbReference type="Proteomes" id="UP000285710">
    <property type="component" value="Unassembled WGS sequence"/>
</dbReference>
<evidence type="ECO:0000256" key="9">
    <source>
        <dbReference type="RuleBase" id="RU369079"/>
    </source>
</evidence>
<keyword evidence="12" id="KW-1185">Reference proteome</keyword>
<reference evidence="11 12" key="2">
    <citation type="submission" date="2019-01" db="EMBL/GenBank/DDBJ databases">
        <authorList>
            <person name="Li Y."/>
        </authorList>
    </citation>
    <scope>NUCLEOTIDE SEQUENCE [LARGE SCALE GENOMIC DNA]</scope>
    <source>
        <strain evidence="11 12">2D-5</strain>
    </source>
</reference>
<gene>
    <name evidence="11" type="ORF">D2T33_01200</name>
</gene>
<feature type="transmembrane region" description="Helical" evidence="9">
    <location>
        <begin position="20"/>
        <end position="40"/>
    </location>
</feature>
<comment type="subcellular location">
    <subcellularLocation>
        <location evidence="1 9">Cell inner membrane</location>
        <topology evidence="1 9">Multi-pass membrane protein</topology>
    </subcellularLocation>
</comment>
<feature type="domain" description="Tripartite ATP-independent periplasmic transporters DctQ component" evidence="10">
    <location>
        <begin position="28"/>
        <end position="154"/>
    </location>
</feature>
<feature type="transmembrane region" description="Helical" evidence="9">
    <location>
        <begin position="91"/>
        <end position="110"/>
    </location>
</feature>
<dbReference type="InterPro" id="IPR055348">
    <property type="entry name" value="DctQ"/>
</dbReference>
<comment type="caution">
    <text evidence="11">The sequence shown here is derived from an EMBL/GenBank/DDBJ whole genome shotgun (WGS) entry which is preliminary data.</text>
</comment>
<accession>A0A443J4Z2</accession>
<evidence type="ECO:0000256" key="3">
    <source>
        <dbReference type="ARBA" id="ARBA00022475"/>
    </source>
</evidence>
<evidence type="ECO:0000256" key="1">
    <source>
        <dbReference type="ARBA" id="ARBA00004429"/>
    </source>
</evidence>
<dbReference type="GO" id="GO:0005886">
    <property type="term" value="C:plasma membrane"/>
    <property type="evidence" value="ECO:0007669"/>
    <property type="project" value="UniProtKB-SubCell"/>
</dbReference>
<evidence type="ECO:0000313" key="11">
    <source>
        <dbReference type="EMBL" id="RWR15519.1"/>
    </source>
</evidence>
<dbReference type="GO" id="GO:0015740">
    <property type="term" value="P:C4-dicarboxylate transport"/>
    <property type="evidence" value="ECO:0007669"/>
    <property type="project" value="TreeGrafter"/>
</dbReference>
<comment type="similarity">
    <text evidence="8 9">Belongs to the TRAP transporter small permease family.</text>
</comment>
<keyword evidence="6 9" id="KW-1133">Transmembrane helix</keyword>
<keyword evidence="4 9" id="KW-0997">Cell inner membrane</keyword>
<proteinExistence type="inferred from homology"/>
<dbReference type="EMBL" id="SAUW01000001">
    <property type="protein sequence ID" value="RWR15519.1"/>
    <property type="molecule type" value="Genomic_DNA"/>
</dbReference>
<feature type="transmembrane region" description="Helical" evidence="9">
    <location>
        <begin position="52"/>
        <end position="70"/>
    </location>
</feature>
<dbReference type="GO" id="GO:0022857">
    <property type="term" value="F:transmembrane transporter activity"/>
    <property type="evidence" value="ECO:0007669"/>
    <property type="project" value="UniProtKB-UniRule"/>
</dbReference>
<sequence length="168" mass="18733">MMRRSIVTLENWAVRLEGAILFVTLFSLIILLVLQVLFRFVLQAPLAFTEEAGRVFFAWLVFVGAARALYVSQHFMVDILYNHVPATLQRIFGYVSDAASLGLAVIFAYAGFRMIGHGGQILPVLGVPAWVQNLALPVGMSLLAFHALCFILRREHVGDGAKHDFEEE</sequence>
<reference evidence="11 12" key="1">
    <citation type="submission" date="2019-01" db="EMBL/GenBank/DDBJ databases">
        <title>Sinorhodobacter populi sp. nov. isolated from the symptomatic bark tissue of Populus euramericana canker.</title>
        <authorList>
            <person name="Xu G."/>
        </authorList>
    </citation>
    <scope>NUCLEOTIDE SEQUENCE [LARGE SCALE GENOMIC DNA]</scope>
    <source>
        <strain evidence="11 12">2D-5</strain>
    </source>
</reference>
<evidence type="ECO:0000256" key="8">
    <source>
        <dbReference type="ARBA" id="ARBA00038436"/>
    </source>
</evidence>
<name>A0A443J4Z2_9RHOB</name>
<dbReference type="InterPro" id="IPR007387">
    <property type="entry name" value="TRAP_DctQ"/>
</dbReference>
<feature type="transmembrane region" description="Helical" evidence="9">
    <location>
        <begin position="130"/>
        <end position="152"/>
    </location>
</feature>
<keyword evidence="2 9" id="KW-0813">Transport</keyword>
<dbReference type="PANTHER" id="PTHR35011">
    <property type="entry name" value="2,3-DIKETO-L-GULONATE TRAP TRANSPORTER SMALL PERMEASE PROTEIN YIAM"/>
    <property type="match status" value="1"/>
</dbReference>
<dbReference type="PANTHER" id="PTHR35011:SF2">
    <property type="entry name" value="2,3-DIKETO-L-GULONATE TRAP TRANSPORTER SMALL PERMEASE PROTEIN YIAM"/>
    <property type="match status" value="1"/>
</dbReference>
<keyword evidence="5 9" id="KW-0812">Transmembrane</keyword>